<evidence type="ECO:0000313" key="3">
    <source>
        <dbReference type="Proteomes" id="UP000275012"/>
    </source>
</evidence>
<gene>
    <name evidence="2" type="ORF">EBB59_08660</name>
</gene>
<protein>
    <submittedName>
        <fullName evidence="2">Uncharacterized protein</fullName>
    </submittedName>
</protein>
<organism evidence="2 3">
    <name type="scientific">Solilutibacter pythonis</name>
    <dbReference type="NCBI Taxonomy" id="2483112"/>
    <lineage>
        <taxon>Bacteria</taxon>
        <taxon>Pseudomonadati</taxon>
        <taxon>Pseudomonadota</taxon>
        <taxon>Gammaproteobacteria</taxon>
        <taxon>Lysobacterales</taxon>
        <taxon>Lysobacteraceae</taxon>
        <taxon>Solilutibacter</taxon>
    </lineage>
</organism>
<feature type="signal peptide" evidence="1">
    <location>
        <begin position="1"/>
        <end position="25"/>
    </location>
</feature>
<name>A0A3M2HUC0_9GAMM</name>
<dbReference type="AlphaFoldDB" id="A0A3M2HUC0"/>
<comment type="caution">
    <text evidence="2">The sequence shown here is derived from an EMBL/GenBank/DDBJ whole genome shotgun (WGS) entry which is preliminary data.</text>
</comment>
<dbReference type="OrthoDB" id="5954498at2"/>
<keyword evidence="3" id="KW-1185">Reference proteome</keyword>
<dbReference type="Proteomes" id="UP000275012">
    <property type="component" value="Unassembled WGS sequence"/>
</dbReference>
<dbReference type="RefSeq" id="WP_122101761.1">
    <property type="nucleotide sequence ID" value="NZ_RFLY01000011.1"/>
</dbReference>
<keyword evidence="1" id="KW-0732">Signal</keyword>
<evidence type="ECO:0000256" key="1">
    <source>
        <dbReference type="SAM" id="SignalP"/>
    </source>
</evidence>
<reference evidence="2 3" key="1">
    <citation type="submission" date="2018-10" db="EMBL/GenBank/DDBJ databases">
        <title>Proposal of Lysobacter pythonis sp. nov. isolated from royal pythons (Python regius).</title>
        <authorList>
            <person name="Hans-Juergen B."/>
            <person name="Huptas C."/>
            <person name="Sandra B."/>
            <person name="Igor L."/>
            <person name="Joachim S."/>
            <person name="Siegfried S."/>
            <person name="Mareike W."/>
            <person name="Peter K."/>
        </authorList>
    </citation>
    <scope>NUCLEOTIDE SEQUENCE [LARGE SCALE GENOMIC DNA]</scope>
    <source>
        <strain evidence="2 3">4284/11</strain>
    </source>
</reference>
<evidence type="ECO:0000313" key="2">
    <source>
        <dbReference type="EMBL" id="RMH91009.1"/>
    </source>
</evidence>
<sequence length="156" mass="17809">MRADIKRWCLTSTFCLALLPVAATAQDALQRKLDAWLDRDASQLLMEWRVDGDYLDIEENDDTGETLYTWRFWNEAWNERVVVGSENRVVGMAAASMARGQVTSMVPVQQSVPIYGTLNHPASLRCTVIFRANPEDVIDHWKPRGDCKRDARAPKR</sequence>
<accession>A0A3M2HUC0</accession>
<proteinExistence type="predicted"/>
<feature type="chain" id="PRO_5018276784" evidence="1">
    <location>
        <begin position="26"/>
        <end position="156"/>
    </location>
</feature>
<dbReference type="EMBL" id="RFLY01000011">
    <property type="protein sequence ID" value="RMH91009.1"/>
    <property type="molecule type" value="Genomic_DNA"/>
</dbReference>